<dbReference type="PATRIC" id="fig|1263870.3.peg.5696"/>
<proteinExistence type="predicted"/>
<keyword evidence="3" id="KW-1185">Reference proteome</keyword>
<dbReference type="InterPro" id="IPR015943">
    <property type="entry name" value="WD40/YVTN_repeat-like_dom_sf"/>
</dbReference>
<dbReference type="InterPro" id="IPR002372">
    <property type="entry name" value="PQQ_rpt_dom"/>
</dbReference>
<comment type="caution">
    <text evidence="2">The sequence shown here is derived from an EMBL/GenBank/DDBJ whole genome shotgun (WGS) entry which is preliminary data.</text>
</comment>
<evidence type="ECO:0000313" key="3">
    <source>
        <dbReference type="Proteomes" id="UP000011885"/>
    </source>
</evidence>
<dbReference type="PANTHER" id="PTHR34512">
    <property type="entry name" value="CELL SURFACE PROTEIN"/>
    <property type="match status" value="1"/>
</dbReference>
<dbReference type="PANTHER" id="PTHR34512:SF30">
    <property type="entry name" value="OUTER MEMBRANE PROTEIN ASSEMBLY FACTOR BAMB"/>
    <property type="match status" value="1"/>
</dbReference>
<reference evidence="2 3" key="1">
    <citation type="journal article" date="2013" name="Mar. Genomics">
        <title>Expression of sulfatases in Rhodopirellula baltica and the diversity of sulfatases in the genus Rhodopirellula.</title>
        <authorList>
            <person name="Wegner C.E."/>
            <person name="Richter-Heitmann T."/>
            <person name="Klindworth A."/>
            <person name="Klockow C."/>
            <person name="Richter M."/>
            <person name="Achstetter T."/>
            <person name="Glockner F.O."/>
            <person name="Harder J."/>
        </authorList>
    </citation>
    <scope>NUCLEOTIDE SEQUENCE [LARGE SCALE GENOMIC DNA]</scope>
    <source>
        <strain evidence="2 3">SM41</strain>
    </source>
</reference>
<dbReference type="Gene3D" id="2.130.10.10">
    <property type="entry name" value="YVTN repeat-like/Quinoprotein amine dehydrogenase"/>
    <property type="match status" value="1"/>
</dbReference>
<dbReference type="SUPFAM" id="SSF50998">
    <property type="entry name" value="Quinoprotein alcohol dehydrogenase-like"/>
    <property type="match status" value="1"/>
</dbReference>
<name>M5TVD4_9BACT</name>
<protein>
    <submittedName>
        <fullName evidence="2">Pyrrolo-quinoline quinone</fullName>
    </submittedName>
</protein>
<feature type="domain" description="Pyrrolo-quinoline quinone repeat" evidence="1">
    <location>
        <begin position="76"/>
        <end position="154"/>
    </location>
</feature>
<evidence type="ECO:0000259" key="1">
    <source>
        <dbReference type="Pfam" id="PF13360"/>
    </source>
</evidence>
<dbReference type="Proteomes" id="UP000011885">
    <property type="component" value="Unassembled WGS sequence"/>
</dbReference>
<dbReference type="EMBL" id="ANOH01000370">
    <property type="protein sequence ID" value="EMI53157.1"/>
    <property type="molecule type" value="Genomic_DNA"/>
</dbReference>
<accession>M5TVD4</accession>
<dbReference type="Pfam" id="PF13360">
    <property type="entry name" value="PQQ_2"/>
    <property type="match status" value="1"/>
</dbReference>
<dbReference type="InterPro" id="IPR011047">
    <property type="entry name" value="Quinoprotein_ADH-like_sf"/>
</dbReference>
<dbReference type="AlphaFoldDB" id="M5TVD4"/>
<gene>
    <name evidence="2" type="ORF">RSSM_05371</name>
</gene>
<evidence type="ECO:0000313" key="2">
    <source>
        <dbReference type="EMBL" id="EMI53157.1"/>
    </source>
</evidence>
<organism evidence="2 3">
    <name type="scientific">Rhodopirellula sallentina SM41</name>
    <dbReference type="NCBI Taxonomy" id="1263870"/>
    <lineage>
        <taxon>Bacteria</taxon>
        <taxon>Pseudomonadati</taxon>
        <taxon>Planctomycetota</taxon>
        <taxon>Planctomycetia</taxon>
        <taxon>Pirellulales</taxon>
        <taxon>Pirellulaceae</taxon>
        <taxon>Rhodopirellula</taxon>
    </lineage>
</organism>
<sequence length="197" mass="21312">MDFRGRTEVITTGENYARGYDLDSGAELWRCAGQTARPAASPVYRDGVVYIASGFRGAFLGAFRVGGRGDIQGTTNVLWTIQRNTPDIASPLLSEDRLYFYKGKSGVLSCVDAQTGKPHYNAQRVSGLNNIYASPVAAGGHVYLCDRDGTVVVIKDAEQFEVVATNELGETIDATPAPVDNQLIIRGEKHLFNFSGT</sequence>